<name>A0AAX3J0F7_9GAMM</name>
<sequence>MARRQNCTRVCRASVLNRRAGSPDAAGVAMSVATLILTRLNFHRRESSQIAHPIPNLVHSVLCRMH</sequence>
<proteinExistence type="predicted"/>
<evidence type="ECO:0000313" key="1">
    <source>
        <dbReference type="EMBL" id="VXB03662.1"/>
    </source>
</evidence>
<reference evidence="1 2" key="1">
    <citation type="submission" date="2019-10" db="EMBL/GenBank/DDBJ databases">
        <authorList>
            <person name="Karimi E."/>
        </authorList>
    </citation>
    <scope>NUCLEOTIDE SEQUENCE [LARGE SCALE GENOMIC DNA]</scope>
    <source>
        <strain evidence="1">Pantoea sp. 111</strain>
    </source>
</reference>
<gene>
    <name evidence="1" type="ORF">PANT111_100085</name>
</gene>
<protein>
    <submittedName>
        <fullName evidence="1">Uncharacterized protein</fullName>
    </submittedName>
</protein>
<dbReference type="Proteomes" id="UP000433737">
    <property type="component" value="Unassembled WGS sequence"/>
</dbReference>
<organism evidence="1 2">
    <name type="scientific">Pantoea brenneri</name>
    <dbReference type="NCBI Taxonomy" id="472694"/>
    <lineage>
        <taxon>Bacteria</taxon>
        <taxon>Pseudomonadati</taxon>
        <taxon>Pseudomonadota</taxon>
        <taxon>Gammaproteobacteria</taxon>
        <taxon>Enterobacterales</taxon>
        <taxon>Erwiniaceae</taxon>
        <taxon>Pantoea</taxon>
    </lineage>
</organism>
<evidence type="ECO:0000313" key="2">
    <source>
        <dbReference type="Proteomes" id="UP000433737"/>
    </source>
</evidence>
<dbReference type="AlphaFoldDB" id="A0AAX3J0F7"/>
<dbReference type="EMBL" id="CABWMH010000002">
    <property type="protein sequence ID" value="VXB03662.1"/>
    <property type="molecule type" value="Genomic_DNA"/>
</dbReference>
<accession>A0AAX3J0F7</accession>
<comment type="caution">
    <text evidence="1">The sequence shown here is derived from an EMBL/GenBank/DDBJ whole genome shotgun (WGS) entry which is preliminary data.</text>
</comment>